<protein>
    <submittedName>
        <fullName evidence="1">Uncharacterized protein</fullName>
    </submittedName>
</protein>
<dbReference type="STRING" id="1550566.SZ63_01525"/>
<evidence type="ECO:0000313" key="2">
    <source>
        <dbReference type="Proteomes" id="UP000035301"/>
    </source>
</evidence>
<gene>
    <name evidence="1" type="ORF">SZ63_01525</name>
</gene>
<sequence length="67" mass="7401">MGHTIPFLQADDDTLLEPGEQFDLVIYPSRPFAPGERFLIRIAPPGGVPLTMERTVPPRITPVMDLG</sequence>
<name>A0A0H1R1R0_9EURY</name>
<evidence type="ECO:0000313" key="1">
    <source>
        <dbReference type="EMBL" id="KLK89150.1"/>
    </source>
</evidence>
<dbReference type="AlphaFoldDB" id="A0A0H1R1R0"/>
<dbReference type="Proteomes" id="UP000035301">
    <property type="component" value="Unassembled WGS sequence"/>
</dbReference>
<dbReference type="EMBL" id="JXOJ01000001">
    <property type="protein sequence ID" value="KLK89150.1"/>
    <property type="molecule type" value="Genomic_DNA"/>
</dbReference>
<accession>A0A0H1R1R0</accession>
<dbReference type="PATRIC" id="fig|1550566.3.peg.323"/>
<reference evidence="1 2" key="1">
    <citation type="journal article" date="2015" name="Int. J. Syst. Evol. Microbiol.">
        <title>Methanoculleus sediminis sp. nov., a methanogen from sediments near a submarine mud volcano.</title>
        <authorList>
            <person name="Chen S.C."/>
            <person name="Chen M.F."/>
            <person name="Lai M.C."/>
            <person name="Weng C.Y."/>
            <person name="Wu S.Y."/>
            <person name="Lin S."/>
            <person name="Yang T.F."/>
            <person name="Chen P.C."/>
        </authorList>
    </citation>
    <scope>NUCLEOTIDE SEQUENCE [LARGE SCALE GENOMIC DNA]</scope>
    <source>
        <strain evidence="1 2">S3Fa</strain>
    </source>
</reference>
<organism evidence="1 2">
    <name type="scientific">Methanoculleus sediminis</name>
    <dbReference type="NCBI Taxonomy" id="1550566"/>
    <lineage>
        <taxon>Archaea</taxon>
        <taxon>Methanobacteriati</taxon>
        <taxon>Methanobacteriota</taxon>
        <taxon>Stenosarchaea group</taxon>
        <taxon>Methanomicrobia</taxon>
        <taxon>Methanomicrobiales</taxon>
        <taxon>Methanomicrobiaceae</taxon>
        <taxon>Methanoculleus</taxon>
    </lineage>
</organism>
<keyword evidence="2" id="KW-1185">Reference proteome</keyword>
<comment type="caution">
    <text evidence="1">The sequence shown here is derived from an EMBL/GenBank/DDBJ whole genome shotgun (WGS) entry which is preliminary data.</text>
</comment>
<proteinExistence type="predicted"/>